<evidence type="ECO:0000256" key="2">
    <source>
        <dbReference type="ARBA" id="ARBA00022723"/>
    </source>
</evidence>
<sequence>MNFPARADLIEVGPRDGLQNEKNLIPTENKLQFIKALKEAGFNEMEITSFVSPKWVPQMADAEEIVRYGSAAGRNIVLTPNEKGLQRALDNDCRAVAFFVGASNTFNQKNINRTTEESMNSLLPLIAKTKDRGLFIRACISTSFYCPYEGKIEEEPVLEICRQFADAGVDDLSVADTIGMANPQEVYSLFSRLKQEFPETLITAHFHDTRGLGLANVLAALQAGVDRFDTSAGGLGGCPFAPGASGNVATEDVLYMLQEMKIETGISLEKVLKAVNSIEPFLNKAISSKQYTLWKAQTAEKAQ</sequence>
<name>A0ABS5LFI6_9BACI</name>
<evidence type="ECO:0000256" key="3">
    <source>
        <dbReference type="ARBA" id="ARBA00023239"/>
    </source>
</evidence>
<dbReference type="InterPro" id="IPR000891">
    <property type="entry name" value="PYR_CT"/>
</dbReference>
<reference evidence="5 6" key="1">
    <citation type="submission" date="2021-04" db="EMBL/GenBank/DDBJ databases">
        <title>Metabacillus sp. strain KIGAM252 whole genome sequence.</title>
        <authorList>
            <person name="Seo M.-J."/>
            <person name="Cho E.-S."/>
            <person name="Hwang C.Y."/>
            <person name="Yoon D.J."/>
        </authorList>
    </citation>
    <scope>NUCLEOTIDE SEQUENCE [LARGE SCALE GENOMIC DNA]</scope>
    <source>
        <strain evidence="5 6">KIGAM252</strain>
    </source>
</reference>
<dbReference type="InterPro" id="IPR013785">
    <property type="entry name" value="Aldolase_TIM"/>
</dbReference>
<proteinExistence type="inferred from homology"/>
<dbReference type="PANTHER" id="PTHR42738:SF7">
    <property type="entry name" value="HYDROXYMETHYLGLUTARYL-COA LYASE"/>
    <property type="match status" value="1"/>
</dbReference>
<comment type="similarity">
    <text evidence="1">Belongs to the HMG-CoA lyase family.</text>
</comment>
<dbReference type="NCBIfam" id="NF004283">
    <property type="entry name" value="PRK05692.1"/>
    <property type="match status" value="1"/>
</dbReference>
<protein>
    <submittedName>
        <fullName evidence="5">Hydroxymethylglutaryl-CoA lyase</fullName>
    </submittedName>
</protein>
<feature type="domain" description="Pyruvate carboxyltransferase" evidence="4">
    <location>
        <begin position="7"/>
        <end position="272"/>
    </location>
</feature>
<evidence type="ECO:0000259" key="4">
    <source>
        <dbReference type="PROSITE" id="PS50991"/>
    </source>
</evidence>
<dbReference type="InterPro" id="IPR043594">
    <property type="entry name" value="HMGL"/>
</dbReference>
<dbReference type="Gene3D" id="3.20.20.70">
    <property type="entry name" value="Aldolase class I"/>
    <property type="match status" value="1"/>
</dbReference>
<keyword evidence="3 5" id="KW-0456">Lyase</keyword>
<evidence type="ECO:0000313" key="5">
    <source>
        <dbReference type="EMBL" id="MBS2969508.1"/>
    </source>
</evidence>
<evidence type="ECO:0000313" key="6">
    <source>
        <dbReference type="Proteomes" id="UP000682403"/>
    </source>
</evidence>
<dbReference type="SUPFAM" id="SSF51569">
    <property type="entry name" value="Aldolase"/>
    <property type="match status" value="1"/>
</dbReference>
<dbReference type="RefSeq" id="WP_211558938.1">
    <property type="nucleotide sequence ID" value="NZ_JAGVRK010000001.1"/>
</dbReference>
<keyword evidence="6" id="KW-1185">Reference proteome</keyword>
<dbReference type="EMBL" id="JAGVRK010000001">
    <property type="protein sequence ID" value="MBS2969508.1"/>
    <property type="molecule type" value="Genomic_DNA"/>
</dbReference>
<dbReference type="Proteomes" id="UP000682403">
    <property type="component" value="Unassembled WGS sequence"/>
</dbReference>
<dbReference type="CDD" id="cd07938">
    <property type="entry name" value="DRE_TIM_HMGL"/>
    <property type="match status" value="1"/>
</dbReference>
<dbReference type="PROSITE" id="PS50991">
    <property type="entry name" value="PYR_CT"/>
    <property type="match status" value="1"/>
</dbReference>
<dbReference type="GO" id="GO:0016829">
    <property type="term" value="F:lyase activity"/>
    <property type="evidence" value="ECO:0007669"/>
    <property type="project" value="UniProtKB-KW"/>
</dbReference>
<evidence type="ECO:0000256" key="1">
    <source>
        <dbReference type="ARBA" id="ARBA00009405"/>
    </source>
</evidence>
<dbReference type="PANTHER" id="PTHR42738">
    <property type="entry name" value="HYDROXYMETHYLGLUTARYL-COA LYASE"/>
    <property type="match status" value="1"/>
</dbReference>
<dbReference type="Pfam" id="PF00682">
    <property type="entry name" value="HMGL-like"/>
    <property type="match status" value="1"/>
</dbReference>
<comment type="caution">
    <text evidence="5">The sequence shown here is derived from an EMBL/GenBank/DDBJ whole genome shotgun (WGS) entry which is preliminary data.</text>
</comment>
<gene>
    <name evidence="5" type="ORF">J9317_12105</name>
</gene>
<organism evidence="5 6">
    <name type="scientific">Metabacillus flavus</name>
    <dbReference type="NCBI Taxonomy" id="2823519"/>
    <lineage>
        <taxon>Bacteria</taxon>
        <taxon>Bacillati</taxon>
        <taxon>Bacillota</taxon>
        <taxon>Bacilli</taxon>
        <taxon>Bacillales</taxon>
        <taxon>Bacillaceae</taxon>
        <taxon>Metabacillus</taxon>
    </lineage>
</organism>
<keyword evidence="2" id="KW-0479">Metal-binding</keyword>
<accession>A0ABS5LFI6</accession>